<evidence type="ECO:0000313" key="2">
    <source>
        <dbReference type="EMBL" id="RDX66995.1"/>
    </source>
</evidence>
<feature type="non-terminal residue" evidence="2">
    <location>
        <position position="1"/>
    </location>
</feature>
<name>A0A371ELR9_MUCPR</name>
<protein>
    <submittedName>
        <fullName evidence="2">Uncharacterized protein</fullName>
    </submittedName>
</protein>
<dbReference type="EMBL" id="QJKJ01013164">
    <property type="protein sequence ID" value="RDX66995.1"/>
    <property type="molecule type" value="Genomic_DNA"/>
</dbReference>
<feature type="region of interest" description="Disordered" evidence="1">
    <location>
        <begin position="65"/>
        <end position="94"/>
    </location>
</feature>
<dbReference type="Proteomes" id="UP000257109">
    <property type="component" value="Unassembled WGS sequence"/>
</dbReference>
<keyword evidence="3" id="KW-1185">Reference proteome</keyword>
<feature type="compositionally biased region" description="Polar residues" evidence="1">
    <location>
        <begin position="72"/>
        <end position="93"/>
    </location>
</feature>
<accession>A0A371ELR9</accession>
<gene>
    <name evidence="2" type="ORF">CR513_54177</name>
</gene>
<evidence type="ECO:0000256" key="1">
    <source>
        <dbReference type="SAM" id="MobiDB-lite"/>
    </source>
</evidence>
<proteinExistence type="predicted"/>
<evidence type="ECO:0000313" key="3">
    <source>
        <dbReference type="Proteomes" id="UP000257109"/>
    </source>
</evidence>
<dbReference type="AlphaFoldDB" id="A0A371ELR9"/>
<reference evidence="2" key="1">
    <citation type="submission" date="2018-05" db="EMBL/GenBank/DDBJ databases">
        <title>Draft genome of Mucuna pruriens seed.</title>
        <authorList>
            <person name="Nnadi N.E."/>
            <person name="Vos R."/>
            <person name="Hasami M.H."/>
            <person name="Devisetty U.K."/>
            <person name="Aguiy J.C."/>
        </authorList>
    </citation>
    <scope>NUCLEOTIDE SEQUENCE [LARGE SCALE GENOMIC DNA]</scope>
    <source>
        <strain evidence="2">JCA_2017</strain>
    </source>
</reference>
<sequence>MTTIKDEIDQKHEEVKEEVTLMKSQIRQMMQLLQSMEARRHQDNIVPRPTRNTIIYPYGMLPHFEEEPHYQINENPQGETSHHQQANTTQTPEVSLENPWAHNHVGPSNLIQGQTLATIIRVERKGNDGA</sequence>
<comment type="caution">
    <text evidence="2">The sequence shown here is derived from an EMBL/GenBank/DDBJ whole genome shotgun (WGS) entry which is preliminary data.</text>
</comment>
<organism evidence="2 3">
    <name type="scientific">Mucuna pruriens</name>
    <name type="common">Velvet bean</name>
    <name type="synonym">Dolichos pruriens</name>
    <dbReference type="NCBI Taxonomy" id="157652"/>
    <lineage>
        <taxon>Eukaryota</taxon>
        <taxon>Viridiplantae</taxon>
        <taxon>Streptophyta</taxon>
        <taxon>Embryophyta</taxon>
        <taxon>Tracheophyta</taxon>
        <taxon>Spermatophyta</taxon>
        <taxon>Magnoliopsida</taxon>
        <taxon>eudicotyledons</taxon>
        <taxon>Gunneridae</taxon>
        <taxon>Pentapetalae</taxon>
        <taxon>rosids</taxon>
        <taxon>fabids</taxon>
        <taxon>Fabales</taxon>
        <taxon>Fabaceae</taxon>
        <taxon>Papilionoideae</taxon>
        <taxon>50 kb inversion clade</taxon>
        <taxon>NPAAA clade</taxon>
        <taxon>indigoferoid/millettioid clade</taxon>
        <taxon>Phaseoleae</taxon>
        <taxon>Mucuna</taxon>
    </lineage>
</organism>